<dbReference type="AlphaFoldDB" id="A0A061DX79"/>
<dbReference type="HOGENOM" id="CLU_2531973_0_0_1"/>
<organism evidence="1 2">
    <name type="scientific">Theobroma cacao</name>
    <name type="common">Cacao</name>
    <name type="synonym">Cocoa</name>
    <dbReference type="NCBI Taxonomy" id="3641"/>
    <lineage>
        <taxon>Eukaryota</taxon>
        <taxon>Viridiplantae</taxon>
        <taxon>Streptophyta</taxon>
        <taxon>Embryophyta</taxon>
        <taxon>Tracheophyta</taxon>
        <taxon>Spermatophyta</taxon>
        <taxon>Magnoliopsida</taxon>
        <taxon>eudicotyledons</taxon>
        <taxon>Gunneridae</taxon>
        <taxon>Pentapetalae</taxon>
        <taxon>rosids</taxon>
        <taxon>malvids</taxon>
        <taxon>Malvales</taxon>
        <taxon>Malvaceae</taxon>
        <taxon>Byttnerioideae</taxon>
        <taxon>Theobroma</taxon>
    </lineage>
</organism>
<proteinExistence type="predicted"/>
<accession>A0A061DX79</accession>
<reference evidence="1 2" key="1">
    <citation type="journal article" date="2013" name="Genome Biol.">
        <title>The genome sequence of the most widely cultivated cacao type and its use to identify candidate genes regulating pod color.</title>
        <authorList>
            <person name="Motamayor J.C."/>
            <person name="Mockaitis K."/>
            <person name="Schmutz J."/>
            <person name="Haiminen N."/>
            <person name="Iii D.L."/>
            <person name="Cornejo O."/>
            <person name="Findley S.D."/>
            <person name="Zheng P."/>
            <person name="Utro F."/>
            <person name="Royaert S."/>
            <person name="Saski C."/>
            <person name="Jenkins J."/>
            <person name="Podicheti R."/>
            <person name="Zhao M."/>
            <person name="Scheffler B.E."/>
            <person name="Stack J.C."/>
            <person name="Feltus F.A."/>
            <person name="Mustiga G.M."/>
            <person name="Amores F."/>
            <person name="Phillips W."/>
            <person name="Marelli J.P."/>
            <person name="May G.D."/>
            <person name="Shapiro H."/>
            <person name="Ma J."/>
            <person name="Bustamante C.D."/>
            <person name="Schnell R.J."/>
            <person name="Main D."/>
            <person name="Gilbert D."/>
            <person name="Parida L."/>
            <person name="Kuhn D.N."/>
        </authorList>
    </citation>
    <scope>NUCLEOTIDE SEQUENCE [LARGE SCALE GENOMIC DNA]</scope>
    <source>
        <strain evidence="2">cv. Matina 1-6</strain>
    </source>
</reference>
<dbReference type="InParanoid" id="A0A061DX79"/>
<keyword evidence="2" id="KW-1185">Reference proteome</keyword>
<sequence length="84" mass="10005">MNPSLIMEKASCLYYFFSFRFLWLQQKKELHYRRNVLSDLDNCEILTNVGDDSYSTYLNWHKKLGNDVRMQLHKVEDGLTSPAK</sequence>
<dbReference type="EMBL" id="CM001879">
    <property type="protein sequence ID" value="EOX94613.1"/>
    <property type="molecule type" value="Genomic_DNA"/>
</dbReference>
<name>A0A061DX79_THECC</name>
<evidence type="ECO:0000313" key="2">
    <source>
        <dbReference type="Proteomes" id="UP000026915"/>
    </source>
</evidence>
<evidence type="ECO:0000313" key="1">
    <source>
        <dbReference type="EMBL" id="EOX94613.1"/>
    </source>
</evidence>
<protein>
    <submittedName>
        <fullName evidence="1">Uncharacterized protein</fullName>
    </submittedName>
</protein>
<gene>
    <name evidence="1" type="ORF">TCM_004242</name>
</gene>
<dbReference type="Gramene" id="EOX94613">
    <property type="protein sequence ID" value="EOX94613"/>
    <property type="gene ID" value="TCM_004242"/>
</dbReference>
<dbReference type="Proteomes" id="UP000026915">
    <property type="component" value="Chromosome 1"/>
</dbReference>